<evidence type="ECO:0000313" key="3">
    <source>
        <dbReference type="Proteomes" id="UP001165283"/>
    </source>
</evidence>
<organism evidence="2 3">
    <name type="scientific">Pseudonocardia humida</name>
    <dbReference type="NCBI Taxonomy" id="2800819"/>
    <lineage>
        <taxon>Bacteria</taxon>
        <taxon>Bacillati</taxon>
        <taxon>Actinomycetota</taxon>
        <taxon>Actinomycetes</taxon>
        <taxon>Pseudonocardiales</taxon>
        <taxon>Pseudonocardiaceae</taxon>
        <taxon>Pseudonocardia</taxon>
    </lineage>
</organism>
<name>A0ABT0ZXJ4_9PSEU</name>
<gene>
    <name evidence="2" type="ORF">KDL28_10350</name>
</gene>
<evidence type="ECO:0000313" key="2">
    <source>
        <dbReference type="EMBL" id="MCO1655453.1"/>
    </source>
</evidence>
<sequence length="81" mass="8495">MFDRMRQKLGLLPTAEDVSADDHTARTRETGGADHDDADSATTTGTGTNEEFVGRVAGQTEGDAGWSGAEARAEGTAERNP</sequence>
<dbReference type="RefSeq" id="WP_252437269.1">
    <property type="nucleotide sequence ID" value="NZ_JAGSOV010000022.1"/>
</dbReference>
<feature type="compositionally biased region" description="Basic and acidic residues" evidence="1">
    <location>
        <begin position="20"/>
        <end position="35"/>
    </location>
</feature>
<reference evidence="2" key="1">
    <citation type="submission" date="2021-04" db="EMBL/GenBank/DDBJ databases">
        <title>Pseudonocardia sp. nov., isolated from sandy soil of mangrove forest.</title>
        <authorList>
            <person name="Zan Z."/>
            <person name="Huang R."/>
            <person name="Liu W."/>
        </authorList>
    </citation>
    <scope>NUCLEOTIDE SEQUENCE</scope>
    <source>
        <strain evidence="2">S2-4</strain>
    </source>
</reference>
<dbReference type="EMBL" id="JAGSOV010000022">
    <property type="protein sequence ID" value="MCO1655453.1"/>
    <property type="molecule type" value="Genomic_DNA"/>
</dbReference>
<accession>A0ABT0ZXJ4</accession>
<keyword evidence="3" id="KW-1185">Reference proteome</keyword>
<protein>
    <submittedName>
        <fullName evidence="2">Uncharacterized protein</fullName>
    </submittedName>
</protein>
<comment type="caution">
    <text evidence="2">The sequence shown here is derived from an EMBL/GenBank/DDBJ whole genome shotgun (WGS) entry which is preliminary data.</text>
</comment>
<feature type="region of interest" description="Disordered" evidence="1">
    <location>
        <begin position="1"/>
        <end position="81"/>
    </location>
</feature>
<evidence type="ECO:0000256" key="1">
    <source>
        <dbReference type="SAM" id="MobiDB-lite"/>
    </source>
</evidence>
<dbReference type="Proteomes" id="UP001165283">
    <property type="component" value="Unassembled WGS sequence"/>
</dbReference>
<proteinExistence type="predicted"/>
<feature type="compositionally biased region" description="Basic and acidic residues" evidence="1">
    <location>
        <begin position="71"/>
        <end position="81"/>
    </location>
</feature>